<name>A0A9D7DVU4_9PROT</name>
<reference evidence="10" key="1">
    <citation type="submission" date="2020-10" db="EMBL/GenBank/DDBJ databases">
        <title>Connecting structure to function with the recovery of over 1000 high-quality activated sludge metagenome-assembled genomes encoding full-length rRNA genes using long-read sequencing.</title>
        <authorList>
            <person name="Singleton C.M."/>
            <person name="Petriglieri F."/>
            <person name="Kristensen J.M."/>
            <person name="Kirkegaard R.H."/>
            <person name="Michaelsen T.Y."/>
            <person name="Andersen M.H."/>
            <person name="Karst S.M."/>
            <person name="Dueholm M.S."/>
            <person name="Nielsen P.H."/>
            <person name="Albertsen M."/>
        </authorList>
    </citation>
    <scope>NUCLEOTIDE SEQUENCE</scope>
    <source>
        <strain evidence="10">Bjer_18-Q3-R1-45_BAT3C.347</strain>
    </source>
</reference>
<dbReference type="AlphaFoldDB" id="A0A9D7DVU4"/>
<dbReference type="FunFam" id="2.40.420.20:FF:000003">
    <property type="entry name" value="Cation efflux system protein cusB"/>
    <property type="match status" value="1"/>
</dbReference>
<keyword evidence="3" id="KW-0732">Signal</keyword>
<dbReference type="Proteomes" id="UP000807785">
    <property type="component" value="Unassembled WGS sequence"/>
</dbReference>
<evidence type="ECO:0000259" key="6">
    <source>
        <dbReference type="Pfam" id="PF25869"/>
    </source>
</evidence>
<organism evidence="10 11">
    <name type="scientific">Candidatus Methylophosphatis roskildensis</name>
    <dbReference type="NCBI Taxonomy" id="2899263"/>
    <lineage>
        <taxon>Bacteria</taxon>
        <taxon>Pseudomonadati</taxon>
        <taxon>Pseudomonadota</taxon>
        <taxon>Betaproteobacteria</taxon>
        <taxon>Nitrosomonadales</taxon>
        <taxon>Sterolibacteriaceae</taxon>
        <taxon>Candidatus Methylophosphatis</taxon>
    </lineage>
</organism>
<dbReference type="EMBL" id="JADJEV010000001">
    <property type="protein sequence ID" value="MBK6971745.1"/>
    <property type="molecule type" value="Genomic_DNA"/>
</dbReference>
<dbReference type="InterPro" id="IPR058649">
    <property type="entry name" value="CzcB_C"/>
</dbReference>
<protein>
    <submittedName>
        <fullName evidence="10">Efflux RND transporter periplasmic adaptor subunit</fullName>
    </submittedName>
</protein>
<feature type="domain" description="CusB-like beta-barrel" evidence="8">
    <location>
        <begin position="254"/>
        <end position="331"/>
    </location>
</feature>
<dbReference type="Gene3D" id="2.40.30.170">
    <property type="match status" value="1"/>
</dbReference>
<dbReference type="GO" id="GO:0016020">
    <property type="term" value="C:membrane"/>
    <property type="evidence" value="ECO:0007669"/>
    <property type="project" value="InterPro"/>
</dbReference>
<dbReference type="GO" id="GO:0015679">
    <property type="term" value="P:plasma membrane copper ion transport"/>
    <property type="evidence" value="ECO:0007669"/>
    <property type="project" value="TreeGrafter"/>
</dbReference>
<evidence type="ECO:0000259" key="5">
    <source>
        <dbReference type="Pfam" id="PF19335"/>
    </source>
</evidence>
<dbReference type="Pfam" id="PF25869">
    <property type="entry name" value="3HB_CusB"/>
    <property type="match status" value="1"/>
</dbReference>
<evidence type="ECO:0000259" key="7">
    <source>
        <dbReference type="Pfam" id="PF25919"/>
    </source>
</evidence>
<proteinExistence type="inferred from homology"/>
<comment type="similarity">
    <text evidence="1">Belongs to the membrane fusion protein (MFP) (TC 8.A.1) family.</text>
</comment>
<dbReference type="InterPro" id="IPR051909">
    <property type="entry name" value="MFP_Cation_Efflux"/>
</dbReference>
<dbReference type="Gene3D" id="6.10.140.730">
    <property type="match status" value="1"/>
</dbReference>
<dbReference type="Gene3D" id="2.40.50.320">
    <property type="entry name" value="Copper binding periplasmic protein CusF"/>
    <property type="match status" value="1"/>
</dbReference>
<dbReference type="GO" id="GO:0022857">
    <property type="term" value="F:transmembrane transporter activity"/>
    <property type="evidence" value="ECO:0007669"/>
    <property type="project" value="InterPro"/>
</dbReference>
<dbReference type="InterPro" id="IPR058790">
    <property type="entry name" value="BSH_CusB"/>
</dbReference>
<dbReference type="GO" id="GO:0030288">
    <property type="term" value="C:outer membrane-bounded periplasmic space"/>
    <property type="evidence" value="ECO:0007669"/>
    <property type="project" value="TreeGrafter"/>
</dbReference>
<dbReference type="InterPro" id="IPR058792">
    <property type="entry name" value="Beta-barrel_RND_2"/>
</dbReference>
<feature type="domain" description="CzcB-like C-terminal circularly permuted SH3-like" evidence="9">
    <location>
        <begin position="339"/>
        <end position="397"/>
    </location>
</feature>
<feature type="domain" description="Heavy metal binding" evidence="5">
    <location>
        <begin position="57"/>
        <end position="84"/>
    </location>
</feature>
<dbReference type="SUPFAM" id="SSF111369">
    <property type="entry name" value="HlyD-like secretion proteins"/>
    <property type="match status" value="1"/>
</dbReference>
<comment type="caution">
    <text evidence="10">The sequence shown here is derived from an EMBL/GenBank/DDBJ whole genome shotgun (WGS) entry which is preliminary data.</text>
</comment>
<evidence type="ECO:0000256" key="3">
    <source>
        <dbReference type="ARBA" id="ARBA00022729"/>
    </source>
</evidence>
<dbReference type="Gene3D" id="2.40.420.20">
    <property type="match status" value="1"/>
</dbReference>
<dbReference type="NCBIfam" id="TIGR01730">
    <property type="entry name" value="RND_mfp"/>
    <property type="match status" value="1"/>
</dbReference>
<dbReference type="InterPro" id="IPR058791">
    <property type="entry name" value="3HB_CusB"/>
</dbReference>
<dbReference type="InterPro" id="IPR045800">
    <property type="entry name" value="HMBD"/>
</dbReference>
<dbReference type="Pfam" id="PF25954">
    <property type="entry name" value="Beta-barrel_RND_2"/>
    <property type="match status" value="1"/>
</dbReference>
<dbReference type="GO" id="GO:0046914">
    <property type="term" value="F:transition metal ion binding"/>
    <property type="evidence" value="ECO:0007669"/>
    <property type="project" value="TreeGrafter"/>
</dbReference>
<sequence length="501" mass="52820">MKGAPETMLAVLLGAAIGAGAYALYSSRQAAPAPVAPVAGDAASMAKPAAEERKVLYWHDPMVPGQRFDKPGKSPFMDMDLVPVYDDQAAAGTVAVDPRVLQNIGVRYANVESRSDAPQLAAVGNVRFDETRTVSLQARVGGYIERQSVRATGQPVTRGQVLAEITAPEFVQAQDELLLARRLNDALLVDAARSRLSLLGMSDRQIDELAASGRVQRSVAIIAPASGIVTEIVARPGMNVAAGAPLFVFAALDSVWVVAEVPERDAASIASGSAAQISFPAFPGESFKGRVEFIYPDVTAATRTASVRIALPNPRGRLRPGMLATVQVGGATTRPALWLPSEAVITTGNRSLVLLAEEPGRFRPVDVVTGAERDGRIEIRQGLAEGARVVASGQFLIDSEASLKGVLTRMTPESPPGAPSAALAQGRVDAIDRDKLRITLSHGVIPSVSMPAMTMGFPVDPPALLQGVEPGQQVEFDVVRRDGDLVVTTLRAHGAAQAHRH</sequence>
<evidence type="ECO:0000256" key="2">
    <source>
        <dbReference type="ARBA" id="ARBA00022448"/>
    </source>
</evidence>
<evidence type="ECO:0000256" key="4">
    <source>
        <dbReference type="ARBA" id="ARBA00023065"/>
    </source>
</evidence>
<gene>
    <name evidence="10" type="ORF">IPH26_01875</name>
</gene>
<evidence type="ECO:0000259" key="8">
    <source>
        <dbReference type="Pfam" id="PF25954"/>
    </source>
</evidence>
<dbReference type="Pfam" id="PF11604">
    <property type="entry name" value="CusF_Ec"/>
    <property type="match status" value="1"/>
</dbReference>
<feature type="domain" description="CusB-like barrel-sandwich hybrid" evidence="7">
    <location>
        <begin position="135"/>
        <end position="247"/>
    </location>
</feature>
<dbReference type="Pfam" id="PF25919">
    <property type="entry name" value="BSH_CusB"/>
    <property type="match status" value="1"/>
</dbReference>
<evidence type="ECO:0000313" key="11">
    <source>
        <dbReference type="Proteomes" id="UP000807785"/>
    </source>
</evidence>
<dbReference type="InterPro" id="IPR021647">
    <property type="entry name" value="CusF_Ec"/>
</dbReference>
<evidence type="ECO:0000256" key="1">
    <source>
        <dbReference type="ARBA" id="ARBA00009477"/>
    </source>
</evidence>
<dbReference type="FunFam" id="2.40.30.170:FF:000010">
    <property type="entry name" value="Efflux RND transporter periplasmic adaptor subunit"/>
    <property type="match status" value="1"/>
</dbReference>
<dbReference type="InterPro" id="IPR006143">
    <property type="entry name" value="RND_pump_MFP"/>
</dbReference>
<keyword evidence="2" id="KW-0813">Transport</keyword>
<dbReference type="PANTHER" id="PTHR30097:SF15">
    <property type="entry name" value="CATION EFFLUX SYSTEM PROTEIN CUSB"/>
    <property type="match status" value="1"/>
</dbReference>
<accession>A0A9D7DVU4</accession>
<feature type="domain" description="CusB-like three alpha-helical bundle" evidence="6">
    <location>
        <begin position="169"/>
        <end position="217"/>
    </location>
</feature>
<evidence type="ECO:0000259" key="9">
    <source>
        <dbReference type="Pfam" id="PF25975"/>
    </source>
</evidence>
<dbReference type="Pfam" id="PF19335">
    <property type="entry name" value="HMBD"/>
    <property type="match status" value="1"/>
</dbReference>
<dbReference type="InterPro" id="IPR042230">
    <property type="entry name" value="CusF_sf"/>
</dbReference>
<dbReference type="GO" id="GO:0060003">
    <property type="term" value="P:copper ion export"/>
    <property type="evidence" value="ECO:0007669"/>
    <property type="project" value="TreeGrafter"/>
</dbReference>
<dbReference type="PANTHER" id="PTHR30097">
    <property type="entry name" value="CATION EFFLUX SYSTEM PROTEIN CUSB"/>
    <property type="match status" value="1"/>
</dbReference>
<dbReference type="Pfam" id="PF25975">
    <property type="entry name" value="CzcB_C"/>
    <property type="match status" value="1"/>
</dbReference>
<evidence type="ECO:0000313" key="10">
    <source>
        <dbReference type="EMBL" id="MBK6971745.1"/>
    </source>
</evidence>
<keyword evidence="4" id="KW-0406">Ion transport</keyword>